<evidence type="ECO:0000256" key="6">
    <source>
        <dbReference type="ARBA" id="ARBA00023135"/>
    </source>
</evidence>
<name>I2GV77_HENB6</name>
<keyword evidence="8 10" id="KW-0687">Ribonucleoprotein</keyword>
<dbReference type="GO" id="GO:0005730">
    <property type="term" value="C:nucleolus"/>
    <property type="evidence" value="ECO:0007669"/>
    <property type="project" value="UniProtKB-SubCell"/>
</dbReference>
<dbReference type="GO" id="GO:0005047">
    <property type="term" value="F:signal recognition particle binding"/>
    <property type="evidence" value="ECO:0007669"/>
    <property type="project" value="InterPro"/>
</dbReference>
<dbReference type="GO" id="GO:0006614">
    <property type="term" value="P:SRP-dependent cotranslational protein targeting to membrane"/>
    <property type="evidence" value="ECO:0007669"/>
    <property type="project" value="EnsemblFungi"/>
</dbReference>
<reference evidence="12 13" key="1">
    <citation type="journal article" date="2011" name="Proc. Natl. Acad. Sci. U.S.A.">
        <title>Evolutionary erosion of yeast sex chromosomes by mating-type switching accidents.</title>
        <authorList>
            <person name="Gordon J.L."/>
            <person name="Armisen D."/>
            <person name="Proux-Wera E."/>
            <person name="Oheigeartaigh S.S."/>
            <person name="Byrne K.P."/>
            <person name="Wolfe K.H."/>
        </authorList>
    </citation>
    <scope>NUCLEOTIDE SEQUENCE [LARGE SCALE GENOMIC DNA]</scope>
    <source>
        <strain evidence="13">ATCC 34711 / CBS 6284 / DSM 70876 / NBRC 10599 / NRRL Y-10934 / UCD 77-7</strain>
    </source>
</reference>
<dbReference type="GO" id="GO:0008312">
    <property type="term" value="F:7S RNA binding"/>
    <property type="evidence" value="ECO:0007669"/>
    <property type="project" value="InterPro"/>
</dbReference>
<dbReference type="GO" id="GO:0030942">
    <property type="term" value="F:endoplasmic reticulum signal peptide binding"/>
    <property type="evidence" value="ECO:0007669"/>
    <property type="project" value="InterPro"/>
</dbReference>
<comment type="subcellular location">
    <subcellularLocation>
        <location evidence="1 10">Cytoplasm</location>
    </subcellularLocation>
    <subcellularLocation>
        <location evidence="2">Nucleus</location>
        <location evidence="2">Nucleolus</location>
    </subcellularLocation>
</comment>
<keyword evidence="4 10" id="KW-0963">Cytoplasm</keyword>
<dbReference type="PIRSF" id="PIRSF038995">
    <property type="entry name" value="SRP68"/>
    <property type="match status" value="1"/>
</dbReference>
<evidence type="ECO:0000256" key="11">
    <source>
        <dbReference type="SAM" id="MobiDB-lite"/>
    </source>
</evidence>
<evidence type="ECO:0000313" key="12">
    <source>
        <dbReference type="EMBL" id="CCH58029.1"/>
    </source>
</evidence>
<keyword evidence="6 10" id="KW-0733">Signal recognition particle</keyword>
<keyword evidence="5 10" id="KW-0694">RNA-binding</keyword>
<dbReference type="PANTHER" id="PTHR12860:SF0">
    <property type="entry name" value="SIGNAL RECOGNITION PARTICLE SUBUNIT SRP68"/>
    <property type="match status" value="1"/>
</dbReference>
<sequence length="606" mass="69827">MVHFSPLGATFGVRVDQLMETSKDYFKYHDKLNRKLQKLRHRFSLTTKDTKKYSAKCKYPEFSSKDFEKDPLAGTLVLLHSERDLALVETLKLRARERGHLKKSEKKVLSTRLKKIQKTNEKLLNMSVNEKIWSIRIQYLIYSKLAHVEYLLYGKYSKTNKQGLISNLLALSFAALLHLEQLNLLDSTLVEWIKSRYEYTLKQHAQGVFSSIDVLNFIKKQVSETNKDDELVQLLLNNGYDTTLPSNVQESTKSKNIPTEINWRAFTAKIRDMSVAESINTAKTLKVKNITDYDSKLLKWQLALERQESYINNHDESNDDMDVDEEEEFDQILLAYIKYNILSTSISRDNFLFIQLLKQWSNLSTSSTSFASKLNKFKEIERIVKNLSKFLQDIMELPGVYSDDDLLAQLDLAKTYYQCYLSSVCLGQLYQTKGKYLDSLALHVDAQQKIDSKLKTAGDFQEIIVSKDLLSQKKLDILRNSIKDSWNSIIALAEYEKKMNQPHADSKYKPSIIESVSANRVIKPTDIKLDNLFPVRPKLKPTGAKPTLFDLAFNYLSYEDESAKCHIEKSPNRSSTSSITQNENQESSAKGDEPAKPRRFLGLFGR</sequence>
<keyword evidence="13" id="KW-1185">Reference proteome</keyword>
<evidence type="ECO:0000256" key="8">
    <source>
        <dbReference type="ARBA" id="ARBA00023274"/>
    </source>
</evidence>
<dbReference type="FunCoup" id="I2GV77">
    <property type="interactions" value="1016"/>
</dbReference>
<dbReference type="HOGENOM" id="CLU_018649_2_1_1"/>
<feature type="compositionally biased region" description="Polar residues" evidence="11">
    <location>
        <begin position="572"/>
        <end position="588"/>
    </location>
</feature>
<dbReference type="EMBL" id="HE806316">
    <property type="protein sequence ID" value="CCH58029.1"/>
    <property type="molecule type" value="Genomic_DNA"/>
</dbReference>
<dbReference type="RefSeq" id="XP_004177548.1">
    <property type="nucleotide sequence ID" value="XM_004177500.1"/>
</dbReference>
<comment type="function">
    <text evidence="10">Component of the signal recognition particle (SRP) complex, a ribonucleoprotein complex that mediates the cotranslational targeting of secretory and membrane proteins to the endoplasmic reticulum (ER). The SRP complex interacts with the signal sequence in nascent secretory and membrane proteins and directs them to the membrane of the ER.</text>
</comment>
<keyword evidence="7" id="KW-0539">Nucleus</keyword>
<dbReference type="InParanoid" id="I2GV77"/>
<dbReference type="Pfam" id="PF16969">
    <property type="entry name" value="SRP68"/>
    <property type="match status" value="1"/>
</dbReference>
<dbReference type="GeneID" id="14493112"/>
<gene>
    <name evidence="12" type="primary">TBLA0A02290</name>
    <name evidence="12" type="ORF">TBLA_0A02290</name>
</gene>
<dbReference type="OMA" id="LAYIKYN"/>
<dbReference type="PANTHER" id="PTHR12860">
    <property type="entry name" value="SIGNAL RECOGNITION PARTICLE 68 KDA PROTEIN"/>
    <property type="match status" value="1"/>
</dbReference>
<feature type="region of interest" description="Disordered" evidence="11">
    <location>
        <begin position="566"/>
        <end position="606"/>
    </location>
</feature>
<evidence type="ECO:0000256" key="2">
    <source>
        <dbReference type="ARBA" id="ARBA00004604"/>
    </source>
</evidence>
<dbReference type="GO" id="GO:0005786">
    <property type="term" value="C:signal recognition particle, endoplasmic reticulum targeting"/>
    <property type="evidence" value="ECO:0007669"/>
    <property type="project" value="UniProtKB-KW"/>
</dbReference>
<dbReference type="CDD" id="cd15481">
    <property type="entry name" value="SRP68-RBD"/>
    <property type="match status" value="1"/>
</dbReference>
<dbReference type="OrthoDB" id="10255118at2759"/>
<evidence type="ECO:0000256" key="5">
    <source>
        <dbReference type="ARBA" id="ARBA00022884"/>
    </source>
</evidence>
<dbReference type="InterPro" id="IPR034652">
    <property type="entry name" value="SRP68-RBD"/>
</dbReference>
<dbReference type="eggNOG" id="KOG2460">
    <property type="taxonomic scope" value="Eukaryota"/>
</dbReference>
<dbReference type="InterPro" id="IPR026258">
    <property type="entry name" value="SRP68"/>
</dbReference>
<comment type="similarity">
    <text evidence="3 10">Belongs to the SRP68 family.</text>
</comment>
<protein>
    <recommendedName>
        <fullName evidence="9 10">Signal recognition particle subunit SRP68</fullName>
        <shortName evidence="10">SRP68</shortName>
    </recommendedName>
</protein>
<evidence type="ECO:0000256" key="4">
    <source>
        <dbReference type="ARBA" id="ARBA00022490"/>
    </source>
</evidence>
<dbReference type="KEGG" id="tbl:TBLA_0A02290"/>
<dbReference type="Gene3D" id="1.10.3450.40">
    <property type="entry name" value="Signal recognition particle, SRP68 subunit, RNA-binding domain"/>
    <property type="match status" value="1"/>
</dbReference>
<evidence type="ECO:0000256" key="9">
    <source>
        <dbReference type="ARBA" id="ARBA00029498"/>
    </source>
</evidence>
<evidence type="ECO:0000256" key="7">
    <source>
        <dbReference type="ARBA" id="ARBA00023242"/>
    </source>
</evidence>
<proteinExistence type="inferred from homology"/>
<dbReference type="STRING" id="1071380.I2GV77"/>
<evidence type="ECO:0000313" key="13">
    <source>
        <dbReference type="Proteomes" id="UP000002866"/>
    </source>
</evidence>
<dbReference type="Proteomes" id="UP000002866">
    <property type="component" value="Chromosome 1"/>
</dbReference>
<dbReference type="AlphaFoldDB" id="I2GV77"/>
<organism evidence="12 13">
    <name type="scientific">Henningerozyma blattae (strain ATCC 34711 / CBS 6284 / DSM 70876 / NBRC 10599 / NRRL Y-10934 / UCD 77-7)</name>
    <name type="common">Yeast</name>
    <name type="synonym">Tetrapisispora blattae</name>
    <dbReference type="NCBI Taxonomy" id="1071380"/>
    <lineage>
        <taxon>Eukaryota</taxon>
        <taxon>Fungi</taxon>
        <taxon>Dikarya</taxon>
        <taxon>Ascomycota</taxon>
        <taxon>Saccharomycotina</taxon>
        <taxon>Saccharomycetes</taxon>
        <taxon>Saccharomycetales</taxon>
        <taxon>Saccharomycetaceae</taxon>
        <taxon>Henningerozyma</taxon>
    </lineage>
</organism>
<evidence type="ECO:0000256" key="10">
    <source>
        <dbReference type="PIRNR" id="PIRNR038995"/>
    </source>
</evidence>
<accession>I2GV77</accession>
<evidence type="ECO:0000256" key="3">
    <source>
        <dbReference type="ARBA" id="ARBA00009352"/>
    </source>
</evidence>
<evidence type="ECO:0000256" key="1">
    <source>
        <dbReference type="ARBA" id="ARBA00004496"/>
    </source>
</evidence>
<dbReference type="InterPro" id="IPR038253">
    <property type="entry name" value="SRP68_N_sf"/>
</dbReference>